<feature type="region of interest" description="Disordered" evidence="1">
    <location>
        <begin position="221"/>
        <end position="329"/>
    </location>
</feature>
<gene>
    <name evidence="3" type="ORF">EPH_0003860</name>
</gene>
<dbReference type="AlphaFoldDB" id="U6G8G4"/>
<proteinExistence type="predicted"/>
<feature type="compositionally biased region" description="Basic and acidic residues" evidence="1">
    <location>
        <begin position="257"/>
        <end position="269"/>
    </location>
</feature>
<accession>U6G8G4</accession>
<keyword evidence="2" id="KW-0472">Membrane</keyword>
<feature type="region of interest" description="Disordered" evidence="1">
    <location>
        <begin position="89"/>
        <end position="198"/>
    </location>
</feature>
<feature type="compositionally biased region" description="Gly residues" evidence="1">
    <location>
        <begin position="163"/>
        <end position="172"/>
    </location>
</feature>
<dbReference type="OrthoDB" id="10262255at2759"/>
<dbReference type="EMBL" id="HG690601">
    <property type="protein sequence ID" value="CDI74914.1"/>
    <property type="molecule type" value="Genomic_DNA"/>
</dbReference>
<feature type="compositionally biased region" description="Polar residues" evidence="1">
    <location>
        <begin position="284"/>
        <end position="294"/>
    </location>
</feature>
<keyword evidence="2" id="KW-1133">Transmembrane helix</keyword>
<feature type="compositionally biased region" description="Gly residues" evidence="1">
    <location>
        <begin position="236"/>
        <end position="254"/>
    </location>
</feature>
<name>U6G8G4_9EIME</name>
<evidence type="ECO:0000256" key="2">
    <source>
        <dbReference type="SAM" id="Phobius"/>
    </source>
</evidence>
<feature type="transmembrane region" description="Helical" evidence="2">
    <location>
        <begin position="341"/>
        <end position="360"/>
    </location>
</feature>
<feature type="compositionally biased region" description="Low complexity" evidence="1">
    <location>
        <begin position="307"/>
        <end position="323"/>
    </location>
</feature>
<dbReference type="VEuPathDB" id="ToxoDB:EPH_0003860"/>
<evidence type="ECO:0000256" key="1">
    <source>
        <dbReference type="SAM" id="MobiDB-lite"/>
    </source>
</evidence>
<evidence type="ECO:0000313" key="4">
    <source>
        <dbReference type="Proteomes" id="UP000018201"/>
    </source>
</evidence>
<sequence length="361" mass="38646">MLQEDAVYRQSSIFALPETGGDVFQRLLLAATNPSTALSLLEFLFDEDCLRRRLLPKWQQVYAAEYLEETIFLKIRRAHDTLSPLLRNLRRSVGGGSPQGPPSPGAPSAKTALKSDLSKPDSTRQTLRSSGDILKQQKSRKGLQTVVCVPEKEEEEEAPHGAPMGGPRGGPWGSPSRRHTTPAGWRGPKGGPRHAAEESLKRKGTCCVPFVRPQHLNLGCVSSPGDREAPVSSADTGGGGGGGGDSVKGDGGAAGEEVPKNTEATEKGAPDAATDASSKHTESPHLTATSSSRSQVHEATKPNSPEHLQQQQQQHLQQQQQQQEGATCCSNKTAPRRHLKVTGAVFVYTTVSVLLLLLLLQ</sequence>
<evidence type="ECO:0000313" key="3">
    <source>
        <dbReference type="EMBL" id="CDI74914.1"/>
    </source>
</evidence>
<keyword evidence="4" id="KW-1185">Reference proteome</keyword>
<reference evidence="3" key="1">
    <citation type="submission" date="2013-10" db="EMBL/GenBank/DDBJ databases">
        <title>Genomic analysis of the causative agents of coccidiosis in chickens.</title>
        <authorList>
            <person name="Reid A.J."/>
            <person name="Blake D."/>
            <person name="Billington K."/>
            <person name="Browne H."/>
            <person name="Dunn M."/>
            <person name="Hung S."/>
            <person name="Kawahara F."/>
            <person name="Miranda-Saavedra D."/>
            <person name="Mourier T."/>
            <person name="Nagra H."/>
            <person name="Otto T.D."/>
            <person name="Rawlings N."/>
            <person name="Sanchez A."/>
            <person name="Sanders M."/>
            <person name="Subramaniam C."/>
            <person name="Tay Y."/>
            <person name="Dear P."/>
            <person name="Doerig C."/>
            <person name="Gruber A."/>
            <person name="Parkinson J."/>
            <person name="Shirley M."/>
            <person name="Wan K.L."/>
            <person name="Berriman M."/>
            <person name="Tomley F."/>
            <person name="Pain A."/>
        </authorList>
    </citation>
    <scope>NUCLEOTIDE SEQUENCE [LARGE SCALE GENOMIC DNA]</scope>
    <source>
        <strain evidence="3">Houghton</strain>
    </source>
</reference>
<reference evidence="3" key="2">
    <citation type="submission" date="2013-10" db="EMBL/GenBank/DDBJ databases">
        <authorList>
            <person name="Aslett M."/>
        </authorList>
    </citation>
    <scope>NUCLEOTIDE SEQUENCE [LARGE SCALE GENOMIC DNA]</scope>
    <source>
        <strain evidence="3">Houghton</strain>
    </source>
</reference>
<organism evidence="3 4">
    <name type="scientific">Eimeria praecox</name>
    <dbReference type="NCBI Taxonomy" id="51316"/>
    <lineage>
        <taxon>Eukaryota</taxon>
        <taxon>Sar</taxon>
        <taxon>Alveolata</taxon>
        <taxon>Apicomplexa</taxon>
        <taxon>Conoidasida</taxon>
        <taxon>Coccidia</taxon>
        <taxon>Eucoccidiorida</taxon>
        <taxon>Eimeriorina</taxon>
        <taxon>Eimeriidae</taxon>
        <taxon>Eimeria</taxon>
    </lineage>
</organism>
<keyword evidence="2" id="KW-0812">Transmembrane</keyword>
<dbReference type="Proteomes" id="UP000018201">
    <property type="component" value="Unassembled WGS sequence"/>
</dbReference>
<protein>
    <submittedName>
        <fullName evidence="3">Uncharacterized protein</fullName>
    </submittedName>
</protein>